<organism evidence="4 5">
    <name type="scientific">Acaryochloris marina (strain MBIC 11017)</name>
    <dbReference type="NCBI Taxonomy" id="329726"/>
    <lineage>
        <taxon>Bacteria</taxon>
        <taxon>Bacillati</taxon>
        <taxon>Cyanobacteriota</taxon>
        <taxon>Cyanophyceae</taxon>
        <taxon>Acaryochloridales</taxon>
        <taxon>Acaryochloridaceae</taxon>
        <taxon>Acaryochloris</taxon>
    </lineage>
</organism>
<keyword evidence="2" id="KW-0804">Transcription</keyword>
<dbReference type="InterPro" id="IPR018060">
    <property type="entry name" value="HTH_AraC"/>
</dbReference>
<dbReference type="PANTHER" id="PTHR47893:SF1">
    <property type="entry name" value="REGULATORY PROTEIN PCHR"/>
    <property type="match status" value="1"/>
</dbReference>
<dbReference type="PANTHER" id="PTHR47893">
    <property type="entry name" value="REGULATORY PROTEIN PCHR"/>
    <property type="match status" value="1"/>
</dbReference>
<keyword evidence="1" id="KW-0805">Transcription regulation</keyword>
<dbReference type="EMBL" id="CP000838">
    <property type="protein sequence ID" value="ABW31727.1"/>
    <property type="molecule type" value="Genomic_DNA"/>
</dbReference>
<dbReference type="SMART" id="SM00342">
    <property type="entry name" value="HTH_ARAC"/>
    <property type="match status" value="1"/>
</dbReference>
<dbReference type="GO" id="GO:0003700">
    <property type="term" value="F:DNA-binding transcription factor activity"/>
    <property type="evidence" value="ECO:0007669"/>
    <property type="project" value="InterPro"/>
</dbReference>
<dbReference type="PROSITE" id="PS01124">
    <property type="entry name" value="HTH_ARAC_FAMILY_2"/>
    <property type="match status" value="1"/>
</dbReference>
<gene>
    <name evidence="4" type="ordered locus">AM1_A0224</name>
</gene>
<sequence>MSISSPCDTYTLTSAELIELLQQAQKEGESIFWETELHEQFNLPKVLGDGGDRVIKLRGGLTLHIRNATLHQNLRMVQQHTSQFPLTAKFYLSGSSRVQTRGFSGIQAEYEERANSHYLYYLPDMIEVEEWQAKEPTQIVMVYAETDYFHAFQWADSTLPEPLQFLKQASLKPVADLRFHQNLGNVTPAMYQVLQQILHCPYHGVIEQLYLESKALELLTLQFAHWQANGVISEQKLTKKVLLRSEDLGRLHHAKEILIERLVEPPSLVKLAREVGLNDRKLKQGFRQLFGTTVFGYLQDYRMQQAKQLLHDSDLSIAWVAKTVGYKNPEAFSTAFRRKFDISPKGYQLSQRNYMHG</sequence>
<proteinExistence type="predicted"/>
<dbReference type="HOGENOM" id="CLU_052345_4_1_3"/>
<keyword evidence="5" id="KW-1185">Reference proteome</keyword>
<dbReference type="Gene3D" id="1.10.10.60">
    <property type="entry name" value="Homeodomain-like"/>
    <property type="match status" value="2"/>
</dbReference>
<dbReference type="InterPro" id="IPR009057">
    <property type="entry name" value="Homeodomain-like_sf"/>
</dbReference>
<dbReference type="GO" id="GO:0043565">
    <property type="term" value="F:sequence-specific DNA binding"/>
    <property type="evidence" value="ECO:0007669"/>
    <property type="project" value="InterPro"/>
</dbReference>
<dbReference type="InterPro" id="IPR053142">
    <property type="entry name" value="PchR_regulatory_protein"/>
</dbReference>
<reference evidence="4 5" key="1">
    <citation type="journal article" date="2008" name="Proc. Natl. Acad. Sci. U.S.A.">
        <title>Niche adaptation and genome expansion in the chlorophyll d-producing cyanobacterium Acaryochloris marina.</title>
        <authorList>
            <person name="Swingley W.D."/>
            <person name="Chen M."/>
            <person name="Cheung P.C."/>
            <person name="Conrad A.L."/>
            <person name="Dejesa L.C."/>
            <person name="Hao J."/>
            <person name="Honchak B.M."/>
            <person name="Karbach L.E."/>
            <person name="Kurdoglu A."/>
            <person name="Lahiri S."/>
            <person name="Mastrian S.D."/>
            <person name="Miyashita H."/>
            <person name="Page L."/>
            <person name="Ramakrishna P."/>
            <person name="Satoh S."/>
            <person name="Sattley W.M."/>
            <person name="Shimada Y."/>
            <person name="Taylor H.L."/>
            <person name="Tomo T."/>
            <person name="Tsuchiya T."/>
            <person name="Wang Z.T."/>
            <person name="Raymond J."/>
            <person name="Mimuro M."/>
            <person name="Blankenship R.E."/>
            <person name="Touchman J.W."/>
        </authorList>
    </citation>
    <scope>NUCLEOTIDE SEQUENCE [LARGE SCALE GENOMIC DNA]</scope>
    <source>
        <strain evidence="5">MBIC 11017</strain>
        <plasmid evidence="5">Plasmid pREB1</plasmid>
    </source>
</reference>
<evidence type="ECO:0000256" key="2">
    <source>
        <dbReference type="ARBA" id="ARBA00023163"/>
    </source>
</evidence>
<dbReference type="Pfam" id="PF12833">
    <property type="entry name" value="HTH_18"/>
    <property type="match status" value="1"/>
</dbReference>
<accession>A8ZKM7</accession>
<keyword evidence="4" id="KW-0614">Plasmid</keyword>
<dbReference type="KEGG" id="amr:AM1_A0224"/>
<dbReference type="Proteomes" id="UP000000268">
    <property type="component" value="Plasmid pREB1"/>
</dbReference>
<geneLocation type="plasmid" evidence="4 5">
    <name>pREB1</name>
</geneLocation>
<dbReference type="SUPFAM" id="SSF46689">
    <property type="entry name" value="Homeodomain-like"/>
    <property type="match status" value="2"/>
</dbReference>
<dbReference type="AlphaFoldDB" id="A8ZKM7"/>
<evidence type="ECO:0000313" key="5">
    <source>
        <dbReference type="Proteomes" id="UP000000268"/>
    </source>
</evidence>
<name>A8ZKM7_ACAM1</name>
<feature type="domain" description="HTH araC/xylS-type" evidence="3">
    <location>
        <begin position="252"/>
        <end position="350"/>
    </location>
</feature>
<evidence type="ECO:0000259" key="3">
    <source>
        <dbReference type="PROSITE" id="PS01124"/>
    </source>
</evidence>
<evidence type="ECO:0000256" key="1">
    <source>
        <dbReference type="ARBA" id="ARBA00023015"/>
    </source>
</evidence>
<evidence type="ECO:0000313" key="4">
    <source>
        <dbReference type="EMBL" id="ABW31727.1"/>
    </source>
</evidence>
<protein>
    <submittedName>
        <fullName evidence="4">Transcriptional regulator, AraC family</fullName>
    </submittedName>
</protein>